<dbReference type="EMBL" id="QKKF02027890">
    <property type="protein sequence ID" value="RZF35643.1"/>
    <property type="molecule type" value="Genomic_DNA"/>
</dbReference>
<dbReference type="InterPro" id="IPR006102">
    <property type="entry name" value="Ig-like_GH2"/>
</dbReference>
<gene>
    <name evidence="7" type="ORF">LSTR_LSTR010758</name>
</gene>
<dbReference type="Gene3D" id="3.20.20.80">
    <property type="entry name" value="Glycosidases"/>
    <property type="match status" value="1"/>
</dbReference>
<dbReference type="SMR" id="A0A482WQ59"/>
<dbReference type="STRING" id="195883.A0A482WQ59"/>
<dbReference type="InterPro" id="IPR006103">
    <property type="entry name" value="Glyco_hydro_2_cat"/>
</dbReference>
<dbReference type="SUPFAM" id="SSF49303">
    <property type="entry name" value="beta-Galactosidase/glucuronidase domain"/>
    <property type="match status" value="1"/>
</dbReference>
<evidence type="ECO:0000313" key="7">
    <source>
        <dbReference type="EMBL" id="RZF35643.1"/>
    </source>
</evidence>
<dbReference type="InterPro" id="IPR017853">
    <property type="entry name" value="GH"/>
</dbReference>
<dbReference type="SUPFAM" id="SSF49785">
    <property type="entry name" value="Galactose-binding domain-like"/>
    <property type="match status" value="1"/>
</dbReference>
<evidence type="ECO:0000259" key="5">
    <source>
        <dbReference type="Pfam" id="PF02836"/>
    </source>
</evidence>
<proteinExistence type="inferred from homology"/>
<feature type="domain" description="Glycosyl hydrolases family 2 sugar binding" evidence="6">
    <location>
        <begin position="15"/>
        <end position="141"/>
    </location>
</feature>
<comment type="similarity">
    <text evidence="1">Belongs to the glycosyl hydrolase 2 family.</text>
</comment>
<dbReference type="Gene3D" id="2.60.40.10">
    <property type="entry name" value="Immunoglobulins"/>
    <property type="match status" value="1"/>
</dbReference>
<dbReference type="Pfam" id="PF02836">
    <property type="entry name" value="Glyco_hydro_2_C"/>
    <property type="match status" value="1"/>
</dbReference>
<evidence type="ECO:0000256" key="2">
    <source>
        <dbReference type="ARBA" id="ARBA00022801"/>
    </source>
</evidence>
<dbReference type="OrthoDB" id="408532at2759"/>
<reference evidence="7 8" key="1">
    <citation type="journal article" date="2017" name="Gigascience">
        <title>Genome sequence of the small brown planthopper, Laodelphax striatellus.</title>
        <authorList>
            <person name="Zhu J."/>
            <person name="Jiang F."/>
            <person name="Wang X."/>
            <person name="Yang P."/>
            <person name="Bao Y."/>
            <person name="Zhao W."/>
            <person name="Wang W."/>
            <person name="Lu H."/>
            <person name="Wang Q."/>
            <person name="Cui N."/>
            <person name="Li J."/>
            <person name="Chen X."/>
            <person name="Luo L."/>
            <person name="Yu J."/>
            <person name="Kang L."/>
            <person name="Cui F."/>
        </authorList>
    </citation>
    <scope>NUCLEOTIDE SEQUENCE [LARGE SCALE GENOMIC DNA]</scope>
    <source>
        <strain evidence="7">Lst14</strain>
    </source>
</reference>
<dbReference type="InterPro" id="IPR006104">
    <property type="entry name" value="Glyco_hydro_2_N"/>
</dbReference>
<dbReference type="InterPro" id="IPR013783">
    <property type="entry name" value="Ig-like_fold"/>
</dbReference>
<accession>A0A482WQ59</accession>
<dbReference type="PANTHER" id="PTHR10066">
    <property type="entry name" value="BETA-GLUCURONIDASE"/>
    <property type="match status" value="1"/>
</dbReference>
<dbReference type="PANTHER" id="PTHR10066:SF67">
    <property type="entry name" value="BETA-GLUCURONIDASE"/>
    <property type="match status" value="1"/>
</dbReference>
<comment type="caution">
    <text evidence="7">The sequence shown here is derived from an EMBL/GenBank/DDBJ whole genome shotgun (WGS) entry which is preliminary data.</text>
</comment>
<dbReference type="FunFam" id="2.60.40.10:FF:000628">
    <property type="entry name" value="Beta-glucuronidase"/>
    <property type="match status" value="1"/>
</dbReference>
<evidence type="ECO:0008006" key="9">
    <source>
        <dbReference type="Google" id="ProtNLM"/>
    </source>
</evidence>
<organism evidence="7 8">
    <name type="scientific">Laodelphax striatellus</name>
    <name type="common">Small brown planthopper</name>
    <name type="synonym">Delphax striatella</name>
    <dbReference type="NCBI Taxonomy" id="195883"/>
    <lineage>
        <taxon>Eukaryota</taxon>
        <taxon>Metazoa</taxon>
        <taxon>Ecdysozoa</taxon>
        <taxon>Arthropoda</taxon>
        <taxon>Hexapoda</taxon>
        <taxon>Insecta</taxon>
        <taxon>Pterygota</taxon>
        <taxon>Neoptera</taxon>
        <taxon>Paraneoptera</taxon>
        <taxon>Hemiptera</taxon>
        <taxon>Auchenorrhyncha</taxon>
        <taxon>Fulgoroidea</taxon>
        <taxon>Delphacidae</taxon>
        <taxon>Criomorphinae</taxon>
        <taxon>Laodelphax</taxon>
    </lineage>
</organism>
<dbReference type="GO" id="GO:0019391">
    <property type="term" value="P:glucuronoside catabolic process"/>
    <property type="evidence" value="ECO:0007669"/>
    <property type="project" value="TreeGrafter"/>
</dbReference>
<dbReference type="AlphaFoldDB" id="A0A482WQ59"/>
<feature type="domain" description="Glycoside hydrolase family 2 catalytic" evidence="5">
    <location>
        <begin position="281"/>
        <end position="337"/>
    </location>
</feature>
<sequence>MPVPSSDNDITQERSLRDHVGFVWYERTFFAPERWHLDSLRVWLRFGSFLYLAHVFLNGQKLMSHEIGHLPFQTEVTSKLFYGKINRLTVAVDNILTNVTVPQGAIETLLVDNRPRYYKTYTFDFFNYAGIHRSVQLYTTPIVYIDDITINTDIENDTGMIYYNITFGGFVTETEEVVCTTRLLAENGEEVQGIKKIEENEGQSGHIVIPNATFWWPYMMHPQPGYMYTVEVVITVPKYNTSDIYSQPVGIRTVRWNDKSLMINGKKVYIRGVGKHEDSDAQYLDIISFNRYNSWYQNTGRLETIRGNVEEEATSWHKKYNKPVLMSEYGADTIAGLHLVRIIYYF</sequence>
<dbReference type="Pfam" id="PF00703">
    <property type="entry name" value="Glyco_hydro_2"/>
    <property type="match status" value="1"/>
</dbReference>
<dbReference type="GO" id="GO:0005615">
    <property type="term" value="C:extracellular space"/>
    <property type="evidence" value="ECO:0007669"/>
    <property type="project" value="TreeGrafter"/>
</dbReference>
<keyword evidence="3" id="KW-0326">Glycosidase</keyword>
<dbReference type="GO" id="GO:0005975">
    <property type="term" value="P:carbohydrate metabolic process"/>
    <property type="evidence" value="ECO:0007669"/>
    <property type="project" value="InterPro"/>
</dbReference>
<protein>
    <recommendedName>
        <fullName evidence="9">Beta-glucuronidase</fullName>
    </recommendedName>
</protein>
<dbReference type="GO" id="GO:0030246">
    <property type="term" value="F:carbohydrate binding"/>
    <property type="evidence" value="ECO:0007669"/>
    <property type="project" value="TreeGrafter"/>
</dbReference>
<dbReference type="Proteomes" id="UP000291343">
    <property type="component" value="Unassembled WGS sequence"/>
</dbReference>
<dbReference type="SUPFAM" id="SSF51445">
    <property type="entry name" value="(Trans)glycosidases"/>
    <property type="match status" value="1"/>
</dbReference>
<evidence type="ECO:0000259" key="6">
    <source>
        <dbReference type="Pfam" id="PF02837"/>
    </source>
</evidence>
<dbReference type="Pfam" id="PF02837">
    <property type="entry name" value="Glyco_hydro_2_N"/>
    <property type="match status" value="1"/>
</dbReference>
<evidence type="ECO:0000313" key="8">
    <source>
        <dbReference type="Proteomes" id="UP000291343"/>
    </source>
</evidence>
<evidence type="ECO:0000256" key="1">
    <source>
        <dbReference type="ARBA" id="ARBA00007401"/>
    </source>
</evidence>
<feature type="domain" description="Glycoside hydrolase family 2 immunoglobulin-like beta-sandwich" evidence="4">
    <location>
        <begin position="143"/>
        <end position="252"/>
    </location>
</feature>
<dbReference type="GO" id="GO:0004566">
    <property type="term" value="F:beta-glucuronidase activity"/>
    <property type="evidence" value="ECO:0007669"/>
    <property type="project" value="TreeGrafter"/>
</dbReference>
<evidence type="ECO:0000256" key="3">
    <source>
        <dbReference type="ARBA" id="ARBA00023295"/>
    </source>
</evidence>
<name>A0A482WQ59_LAOST</name>
<dbReference type="InterPro" id="IPR008979">
    <property type="entry name" value="Galactose-bd-like_sf"/>
</dbReference>
<keyword evidence="8" id="KW-1185">Reference proteome</keyword>
<evidence type="ECO:0000259" key="4">
    <source>
        <dbReference type="Pfam" id="PF00703"/>
    </source>
</evidence>
<dbReference type="InParanoid" id="A0A482WQ59"/>
<dbReference type="Gene3D" id="2.60.120.260">
    <property type="entry name" value="Galactose-binding domain-like"/>
    <property type="match status" value="1"/>
</dbReference>
<keyword evidence="2" id="KW-0378">Hydrolase</keyword>
<dbReference type="InterPro" id="IPR036156">
    <property type="entry name" value="Beta-gal/glucu_dom_sf"/>
</dbReference>